<proteinExistence type="predicted"/>
<feature type="region of interest" description="Disordered" evidence="1">
    <location>
        <begin position="182"/>
        <end position="213"/>
    </location>
</feature>
<dbReference type="NCBIfam" id="NF033551">
    <property type="entry name" value="transpos_IS1182"/>
    <property type="match status" value="1"/>
</dbReference>
<evidence type="ECO:0000259" key="2">
    <source>
        <dbReference type="Pfam" id="PF05598"/>
    </source>
</evidence>
<dbReference type="PANTHER" id="PTHR33408">
    <property type="entry name" value="TRANSPOSASE"/>
    <property type="match status" value="1"/>
</dbReference>
<name>A0ABT6GIP6_9PROT</name>
<dbReference type="InterPro" id="IPR008490">
    <property type="entry name" value="Transposase_InsH_N"/>
</dbReference>
<evidence type="ECO:0000256" key="1">
    <source>
        <dbReference type="SAM" id="MobiDB-lite"/>
    </source>
</evidence>
<reference evidence="4 5" key="1">
    <citation type="submission" date="2023-03" db="EMBL/GenBank/DDBJ databases">
        <title>Strain FZY0004 represents a novel species in the genus Thalassospira isolated from seawater.</title>
        <authorList>
            <person name="Fu Z.-Y."/>
        </authorList>
    </citation>
    <scope>NUCLEOTIDE SEQUENCE [LARGE SCALE GENOMIC DNA]</scope>
    <source>
        <strain evidence="4 5">FZY0004</strain>
    </source>
</reference>
<dbReference type="Pfam" id="PF05598">
    <property type="entry name" value="DUF772"/>
    <property type="match status" value="1"/>
</dbReference>
<dbReference type="InterPro" id="IPR025668">
    <property type="entry name" value="Tnp_DDE_dom"/>
</dbReference>
<protein>
    <submittedName>
        <fullName evidence="4">IS1182 family transposase</fullName>
    </submittedName>
</protein>
<dbReference type="Pfam" id="PF13751">
    <property type="entry name" value="DDE_Tnp_1_6"/>
    <property type="match status" value="1"/>
</dbReference>
<evidence type="ECO:0000313" key="4">
    <source>
        <dbReference type="EMBL" id="MDG4721848.1"/>
    </source>
</evidence>
<dbReference type="Proteomes" id="UP001529180">
    <property type="component" value="Unassembled WGS sequence"/>
</dbReference>
<sequence length="475" mass="54478">MLKKKEAHQEELEMVTLSSLVPSDHLLRKIDAVIDFSFIHDRVAHLYCANNGRPALDPVMLFKMLFIGYLFGVRSERQLMREIEVNVAYRWFLYLRLSDKVPDASTISQNRRRRFNDSEIYQEIFDEIVEQAIRAGLVDGMVLYSDSTHLKANANKNRFDRQMAEKSRADYFDALDAGVARDRADHGKKPLKPKEHQPGIKETKVSQTDPDSGYMVRDGKPKGFFYLDHRTVDGAHSLITDIHVTAGNVHDSIPYLSRLDRQRDRFGFDVCAVGLDAGYFTAGIAKGLDDREIDGVIGYRRPTHRKGYLRKKDFVYLPENDGYRCPQGEILPYSTTNRAGYREYKSSPKICKTCPLREACTQSRTHTKVVTRHIWQESLEKITANRLTAWGKRIYERRKETVERSFADAKQLHGHRYARLRGLAKVHEQCLLAAAAQNIKKIALILTRKGAFCDVIFLIFANMAHKDRAGHDLAA</sequence>
<evidence type="ECO:0000313" key="5">
    <source>
        <dbReference type="Proteomes" id="UP001529180"/>
    </source>
</evidence>
<keyword evidence="5" id="KW-1185">Reference proteome</keyword>
<dbReference type="RefSeq" id="WP_114104556.1">
    <property type="nucleotide sequence ID" value="NZ_JARSBO010000024.1"/>
</dbReference>
<dbReference type="InterPro" id="IPR047629">
    <property type="entry name" value="IS1182_transpos"/>
</dbReference>
<comment type="caution">
    <text evidence="4">The sequence shown here is derived from an EMBL/GenBank/DDBJ whole genome shotgun (WGS) entry which is preliminary data.</text>
</comment>
<feature type="domain" description="Transposase DDE" evidence="3">
    <location>
        <begin position="325"/>
        <end position="442"/>
    </location>
</feature>
<organism evidence="4 5">
    <name type="scientific">Thalassospira aquimaris</name>
    <dbReference type="NCBI Taxonomy" id="3037796"/>
    <lineage>
        <taxon>Bacteria</taxon>
        <taxon>Pseudomonadati</taxon>
        <taxon>Pseudomonadota</taxon>
        <taxon>Alphaproteobacteria</taxon>
        <taxon>Rhodospirillales</taxon>
        <taxon>Thalassospiraceae</taxon>
        <taxon>Thalassospira</taxon>
    </lineage>
</organism>
<accession>A0ABT6GIP6</accession>
<evidence type="ECO:0000259" key="3">
    <source>
        <dbReference type="Pfam" id="PF13751"/>
    </source>
</evidence>
<gene>
    <name evidence="4" type="ORF">P7680_22825</name>
</gene>
<dbReference type="EMBL" id="JARSBO010000024">
    <property type="protein sequence ID" value="MDG4721848.1"/>
    <property type="molecule type" value="Genomic_DNA"/>
</dbReference>
<feature type="domain" description="Transposase InsH N-terminal" evidence="2">
    <location>
        <begin position="17"/>
        <end position="113"/>
    </location>
</feature>
<feature type="compositionally biased region" description="Basic and acidic residues" evidence="1">
    <location>
        <begin position="182"/>
        <end position="204"/>
    </location>
</feature>